<evidence type="ECO:0000313" key="1">
    <source>
        <dbReference type="EMBL" id="CAA2631957.1"/>
    </source>
</evidence>
<evidence type="ECO:0000313" key="2">
    <source>
        <dbReference type="EMBL" id="CAA7408308.1"/>
    </source>
</evidence>
<name>A0A7I8JM73_SPIIN</name>
<dbReference type="InterPro" id="IPR043128">
    <property type="entry name" value="Rev_trsase/Diguanyl_cyclase"/>
</dbReference>
<gene>
    <name evidence="1" type="ORF">SI7747_14017605</name>
    <name evidence="2" type="ORF">SI8410_14018986</name>
</gene>
<dbReference type="Proteomes" id="UP000663760">
    <property type="component" value="Chromosome 14"/>
</dbReference>
<dbReference type="EMBL" id="LR746277">
    <property type="protein sequence ID" value="CAA7408308.1"/>
    <property type="molecule type" value="Genomic_DNA"/>
</dbReference>
<sequence>MDRKKVLVIEELLTPKGVAELKSFLGLSNYYQSSSNFFSR</sequence>
<proteinExistence type="predicted"/>
<dbReference type="Gene3D" id="3.30.70.270">
    <property type="match status" value="1"/>
</dbReference>
<protein>
    <submittedName>
        <fullName evidence="1">Uncharacterized protein</fullName>
    </submittedName>
</protein>
<keyword evidence="3" id="KW-1185">Reference proteome</keyword>
<accession>A0A7I8JM73</accession>
<reference evidence="1" key="1">
    <citation type="submission" date="2019-12" db="EMBL/GenBank/DDBJ databases">
        <authorList>
            <person name="Scholz U."/>
            <person name="Mascher M."/>
            <person name="Fiebig A."/>
        </authorList>
    </citation>
    <scope>NUCLEOTIDE SEQUENCE</scope>
</reference>
<dbReference type="AlphaFoldDB" id="A0A7I8JM73"/>
<dbReference type="EMBL" id="LR743601">
    <property type="protein sequence ID" value="CAA2631957.1"/>
    <property type="molecule type" value="Genomic_DNA"/>
</dbReference>
<evidence type="ECO:0000313" key="3">
    <source>
        <dbReference type="Proteomes" id="UP000663760"/>
    </source>
</evidence>
<organism evidence="1">
    <name type="scientific">Spirodela intermedia</name>
    <name type="common">Intermediate duckweed</name>
    <dbReference type="NCBI Taxonomy" id="51605"/>
    <lineage>
        <taxon>Eukaryota</taxon>
        <taxon>Viridiplantae</taxon>
        <taxon>Streptophyta</taxon>
        <taxon>Embryophyta</taxon>
        <taxon>Tracheophyta</taxon>
        <taxon>Spermatophyta</taxon>
        <taxon>Magnoliopsida</taxon>
        <taxon>Liliopsida</taxon>
        <taxon>Araceae</taxon>
        <taxon>Lemnoideae</taxon>
        <taxon>Spirodela</taxon>
    </lineage>
</organism>